<evidence type="ECO:0000256" key="2">
    <source>
        <dbReference type="ARBA" id="ARBA00000711"/>
    </source>
</evidence>
<keyword evidence="8 14" id="KW-0169">Cobalamin biosynthesis</keyword>
<evidence type="ECO:0000256" key="5">
    <source>
        <dbReference type="ARBA" id="ARBA00004692"/>
    </source>
</evidence>
<dbReference type="SUPFAM" id="SSF52540">
    <property type="entry name" value="P-loop containing nucleoside triphosphate hydrolases"/>
    <property type="match status" value="1"/>
</dbReference>
<sequence>MIHLIIGGARSGKSSFAEQCVIAKAEVSNDDIAYIATATAFDDEMKQRIALHQEQRADNPWELIECPYELTECISQLTGNKVYLIECLTLWLSNLLLKASNLYREDTIAIDRYLHQQVQALVSGLVKSEAELVIVSNEVGQGIVPLGELNRLFVDHMGWLNQGVAKVADRVDFICAGIAQSLKSPESLVLKKSQR</sequence>
<name>A0ABQ3IQS2_9GAMM</name>
<evidence type="ECO:0000313" key="15">
    <source>
        <dbReference type="EMBL" id="GHE91631.1"/>
    </source>
</evidence>
<evidence type="ECO:0000256" key="4">
    <source>
        <dbReference type="ARBA" id="ARBA00003889"/>
    </source>
</evidence>
<dbReference type="EC" id="2.7.7.62" evidence="14"/>
<dbReference type="CDD" id="cd00544">
    <property type="entry name" value="CobU"/>
    <property type="match status" value="1"/>
</dbReference>
<evidence type="ECO:0000256" key="11">
    <source>
        <dbReference type="ARBA" id="ARBA00022777"/>
    </source>
</evidence>
<comment type="caution">
    <text evidence="15">The sequence shown here is derived from an EMBL/GenBank/DDBJ whole genome shotgun (WGS) entry which is preliminary data.</text>
</comment>
<comment type="pathway">
    <text evidence="6 14">Cofactor biosynthesis; adenosylcobalamin biosynthesis; adenosylcobalamin from cob(II)yrinate a,c-diamide: step 5/7.</text>
</comment>
<evidence type="ECO:0000256" key="8">
    <source>
        <dbReference type="ARBA" id="ARBA00022573"/>
    </source>
</evidence>
<keyword evidence="9 14" id="KW-0808">Transferase</keyword>
<evidence type="ECO:0000313" key="16">
    <source>
        <dbReference type="Proteomes" id="UP000626370"/>
    </source>
</evidence>
<protein>
    <recommendedName>
        <fullName evidence="14">Bifunctional adenosylcobalamin biosynthesis protein</fullName>
        <ecNumber evidence="14">2.7.1.156</ecNumber>
        <ecNumber evidence="14">2.7.7.62</ecNumber>
    </recommendedName>
</protein>
<dbReference type="Pfam" id="PF02283">
    <property type="entry name" value="CobU"/>
    <property type="match status" value="1"/>
</dbReference>
<evidence type="ECO:0000256" key="10">
    <source>
        <dbReference type="ARBA" id="ARBA00022741"/>
    </source>
</evidence>
<evidence type="ECO:0000256" key="9">
    <source>
        <dbReference type="ARBA" id="ARBA00022679"/>
    </source>
</evidence>
<comment type="function">
    <text evidence="4 14">Catalyzes ATP-dependent phosphorylation of adenosylcobinamide and addition of GMP to adenosylcobinamide phosphate.</text>
</comment>
<proteinExistence type="inferred from homology"/>
<dbReference type="InterPro" id="IPR003203">
    <property type="entry name" value="CobU/CobP"/>
</dbReference>
<dbReference type="GO" id="GO:0016301">
    <property type="term" value="F:kinase activity"/>
    <property type="evidence" value="ECO:0007669"/>
    <property type="project" value="UniProtKB-KW"/>
</dbReference>
<evidence type="ECO:0000256" key="12">
    <source>
        <dbReference type="ARBA" id="ARBA00022840"/>
    </source>
</evidence>
<dbReference type="PANTHER" id="PTHR34848:SF1">
    <property type="entry name" value="BIFUNCTIONAL ADENOSYLCOBALAMIN BIOSYNTHESIS PROTEIN COBU"/>
    <property type="match status" value="1"/>
</dbReference>
<dbReference type="Gene3D" id="3.40.50.300">
    <property type="entry name" value="P-loop containing nucleotide triphosphate hydrolases"/>
    <property type="match status" value="1"/>
</dbReference>
<keyword evidence="11 14" id="KW-0418">Kinase</keyword>
<dbReference type="Proteomes" id="UP000626370">
    <property type="component" value="Unassembled WGS sequence"/>
</dbReference>
<comment type="catalytic activity">
    <reaction evidence="3">
        <text>adenosylcob(III)inamide + GTP = adenosylcob(III)inamide phosphate + GDP + H(+)</text>
        <dbReference type="Rhea" id="RHEA:15765"/>
        <dbReference type="ChEBI" id="CHEBI:2480"/>
        <dbReference type="ChEBI" id="CHEBI:15378"/>
        <dbReference type="ChEBI" id="CHEBI:37565"/>
        <dbReference type="ChEBI" id="CHEBI:58189"/>
        <dbReference type="ChEBI" id="CHEBI:58502"/>
        <dbReference type="EC" id="2.7.1.156"/>
    </reaction>
</comment>
<evidence type="ECO:0000256" key="14">
    <source>
        <dbReference type="PIRNR" id="PIRNR006135"/>
    </source>
</evidence>
<comment type="catalytic activity">
    <reaction evidence="1 14">
        <text>adenosylcob(III)inamide + ATP = adenosylcob(III)inamide phosphate + ADP + H(+)</text>
        <dbReference type="Rhea" id="RHEA:15769"/>
        <dbReference type="ChEBI" id="CHEBI:2480"/>
        <dbReference type="ChEBI" id="CHEBI:15378"/>
        <dbReference type="ChEBI" id="CHEBI:30616"/>
        <dbReference type="ChEBI" id="CHEBI:58502"/>
        <dbReference type="ChEBI" id="CHEBI:456216"/>
        <dbReference type="EC" id="2.7.1.156"/>
    </reaction>
</comment>
<evidence type="ECO:0000256" key="1">
    <source>
        <dbReference type="ARBA" id="ARBA00000312"/>
    </source>
</evidence>
<comment type="similarity">
    <text evidence="7 14">Belongs to the CobU/CobP family.</text>
</comment>
<evidence type="ECO:0000256" key="6">
    <source>
        <dbReference type="ARBA" id="ARBA00005159"/>
    </source>
</evidence>
<comment type="pathway">
    <text evidence="5 14">Cofactor biosynthesis; adenosylcobalamin biosynthesis; adenosylcobalamin from cob(II)yrinate a,c-diamide: step 6/7.</text>
</comment>
<gene>
    <name evidence="15" type="primary">cobU</name>
    <name evidence="15" type="ORF">GCM10011501_21280</name>
</gene>
<dbReference type="NCBIfam" id="NF004469">
    <property type="entry name" value="PRK05800.1"/>
    <property type="match status" value="1"/>
</dbReference>
<keyword evidence="10 14" id="KW-0547">Nucleotide-binding</keyword>
<keyword evidence="12 14" id="KW-0067">ATP-binding</keyword>
<dbReference type="PANTHER" id="PTHR34848">
    <property type="match status" value="1"/>
</dbReference>
<organism evidence="15 16">
    <name type="scientific">Thalassotalea profundi</name>
    <dbReference type="NCBI Taxonomy" id="2036687"/>
    <lineage>
        <taxon>Bacteria</taxon>
        <taxon>Pseudomonadati</taxon>
        <taxon>Pseudomonadota</taxon>
        <taxon>Gammaproteobacteria</taxon>
        <taxon>Alteromonadales</taxon>
        <taxon>Colwelliaceae</taxon>
        <taxon>Thalassotalea</taxon>
    </lineage>
</organism>
<dbReference type="EC" id="2.7.1.156" evidence="14"/>
<evidence type="ECO:0000256" key="3">
    <source>
        <dbReference type="ARBA" id="ARBA00001522"/>
    </source>
</evidence>
<evidence type="ECO:0000256" key="13">
    <source>
        <dbReference type="ARBA" id="ARBA00023134"/>
    </source>
</evidence>
<dbReference type="RefSeq" id="WP_189378255.1">
    <property type="nucleotide sequence ID" value="NZ_BNAH01000008.1"/>
</dbReference>
<keyword evidence="13 14" id="KW-0342">GTP-binding</keyword>
<keyword evidence="16" id="KW-1185">Reference proteome</keyword>
<dbReference type="EMBL" id="BNAH01000008">
    <property type="protein sequence ID" value="GHE91631.1"/>
    <property type="molecule type" value="Genomic_DNA"/>
</dbReference>
<evidence type="ECO:0000256" key="7">
    <source>
        <dbReference type="ARBA" id="ARBA00007490"/>
    </source>
</evidence>
<dbReference type="PIRSF" id="PIRSF006135">
    <property type="entry name" value="CobU"/>
    <property type="match status" value="1"/>
</dbReference>
<dbReference type="InterPro" id="IPR027417">
    <property type="entry name" value="P-loop_NTPase"/>
</dbReference>
<accession>A0ABQ3IQS2</accession>
<reference evidence="16" key="1">
    <citation type="journal article" date="2019" name="Int. J. Syst. Evol. Microbiol.">
        <title>The Global Catalogue of Microorganisms (GCM) 10K type strain sequencing project: providing services to taxonomists for standard genome sequencing and annotation.</title>
        <authorList>
            <consortium name="The Broad Institute Genomics Platform"/>
            <consortium name="The Broad Institute Genome Sequencing Center for Infectious Disease"/>
            <person name="Wu L."/>
            <person name="Ma J."/>
        </authorList>
    </citation>
    <scope>NUCLEOTIDE SEQUENCE [LARGE SCALE GENOMIC DNA]</scope>
    <source>
        <strain evidence="16">CGMCC 1.15922</strain>
    </source>
</reference>
<comment type="catalytic activity">
    <reaction evidence="2 14">
        <text>adenosylcob(III)inamide phosphate + GTP + H(+) = adenosylcob(III)inamide-GDP + diphosphate</text>
        <dbReference type="Rhea" id="RHEA:22712"/>
        <dbReference type="ChEBI" id="CHEBI:15378"/>
        <dbReference type="ChEBI" id="CHEBI:33019"/>
        <dbReference type="ChEBI" id="CHEBI:37565"/>
        <dbReference type="ChEBI" id="CHEBI:58502"/>
        <dbReference type="ChEBI" id="CHEBI:60487"/>
        <dbReference type="EC" id="2.7.7.62"/>
    </reaction>
</comment>